<dbReference type="EMBL" id="AK340126">
    <property type="protein sequence ID" value="BAH70788.1"/>
    <property type="molecule type" value="mRNA"/>
</dbReference>
<dbReference type="Proteomes" id="UP000007819">
    <property type="component" value="Chromosome X"/>
</dbReference>
<evidence type="ECO:0000313" key="4">
    <source>
        <dbReference type="Proteomes" id="UP000007819"/>
    </source>
</evidence>
<name>C4WSB8_ACYPI</name>
<sequence length="229" mass="26381">MIFFKQYLIMLTFIIIAVWVMPANTSSEELSTLCTALYEAGRLSDSYKDVSMEKFKEVMEKIKLNIGGRMREIAKITDQVKLVPFGQARKAMETEIKKKTDQAKEKAVGPNMNAVDNFLVNMSKYAEKKFQAMENKKKFQAMERLLGEIIGDIGDRVKLTRKKVNMDQIKKVLRNLTVEFTNFVRASVDPNEKKFCPLIEDFCSAKTGPNNYLEFFKSILNLNVEIQFN</sequence>
<keyword evidence="1" id="KW-0732">Signal</keyword>
<evidence type="ECO:0000313" key="3">
    <source>
        <dbReference type="EnsemblMetazoa" id="NP_001156817.1"/>
    </source>
</evidence>
<feature type="signal peptide" evidence="1">
    <location>
        <begin position="1"/>
        <end position="25"/>
    </location>
</feature>
<proteinExistence type="evidence at transcript level"/>
<evidence type="ECO:0000313" key="2">
    <source>
        <dbReference type="EMBL" id="BAH70788.1"/>
    </source>
</evidence>
<accession>C4WSB8</accession>
<dbReference type="KEGG" id="api:100302481"/>
<evidence type="ECO:0000256" key="1">
    <source>
        <dbReference type="SAM" id="SignalP"/>
    </source>
</evidence>
<keyword evidence="4" id="KW-1185">Reference proteome</keyword>
<dbReference type="AlphaFoldDB" id="C4WSB8"/>
<dbReference type="EnsemblMetazoa" id="GeneID_100302481M_001163345.1">
    <property type="protein sequence ID" value="NP_001156817.1"/>
    <property type="gene ID" value="GeneID_100302481V12"/>
</dbReference>
<gene>
    <name evidence="3" type="primary">100302481</name>
</gene>
<feature type="chain" id="PRO_5002945345" evidence="1">
    <location>
        <begin position="26"/>
        <end position="229"/>
    </location>
</feature>
<reference evidence="3" key="3">
    <citation type="submission" date="2022-06" db="UniProtKB">
        <authorList>
            <consortium name="EnsemblMetazoa"/>
        </authorList>
    </citation>
    <scope>IDENTIFICATION</scope>
</reference>
<reference evidence="4" key="2">
    <citation type="submission" date="2010-06" db="EMBL/GenBank/DDBJ databases">
        <authorList>
            <person name="Jiang H."/>
            <person name="Abraham K."/>
            <person name="Ali S."/>
            <person name="Alsbrooks S.L."/>
            <person name="Anim B.N."/>
            <person name="Anosike U.S."/>
            <person name="Attaway T."/>
            <person name="Bandaranaike D.P."/>
            <person name="Battles P.K."/>
            <person name="Bell S.N."/>
            <person name="Bell A.V."/>
            <person name="Beltran B."/>
            <person name="Bickham C."/>
            <person name="Bustamante Y."/>
            <person name="Caleb T."/>
            <person name="Canada A."/>
            <person name="Cardenas V."/>
            <person name="Carter K."/>
            <person name="Chacko J."/>
            <person name="Chandrabose M.N."/>
            <person name="Chavez D."/>
            <person name="Chavez A."/>
            <person name="Chen L."/>
            <person name="Chu H.-S."/>
            <person name="Claassen K.J."/>
            <person name="Cockrell R."/>
            <person name="Collins M."/>
            <person name="Cooper J.A."/>
            <person name="Cree A."/>
            <person name="Curry S.M."/>
            <person name="Da Y."/>
            <person name="Dao M.D."/>
            <person name="Das B."/>
            <person name="Davila M.-L."/>
            <person name="Davy-Carroll L."/>
            <person name="Denson S."/>
            <person name="Dinh H."/>
            <person name="Ebong V.E."/>
            <person name="Edwards J.R."/>
            <person name="Egan A."/>
            <person name="El-Daye J."/>
            <person name="Escobedo L."/>
            <person name="Fernandez S."/>
            <person name="Fernando P.R."/>
            <person name="Flagg N."/>
            <person name="Forbes L.D."/>
            <person name="Fowler R.G."/>
            <person name="Fu Q."/>
            <person name="Gabisi R.A."/>
            <person name="Ganer J."/>
            <person name="Garbino Pronczuk A."/>
            <person name="Garcia R.M."/>
            <person name="Garner T."/>
            <person name="Garrett T.E."/>
            <person name="Gonzalez D.A."/>
            <person name="Hamid H."/>
            <person name="Hawkins E.S."/>
            <person name="Hirani K."/>
            <person name="Hogues M.E."/>
            <person name="Hollins B."/>
            <person name="Hsiao C.-H."/>
            <person name="Jabil R."/>
            <person name="James M.L."/>
            <person name="Jhangiani S.N."/>
            <person name="Johnson B."/>
            <person name="Johnson Q."/>
            <person name="Joshi V."/>
            <person name="Kalu J.B."/>
            <person name="Kam C."/>
            <person name="Kashfia A."/>
            <person name="Keebler J."/>
            <person name="Kisamo H."/>
            <person name="Kovar C.L."/>
            <person name="Lago L.A."/>
            <person name="Lai C.-Y."/>
            <person name="Laidlaw J."/>
            <person name="Lara F."/>
            <person name="Le T.-K."/>
            <person name="Lee S.L."/>
            <person name="Legall F.H."/>
            <person name="Lemon S.J."/>
            <person name="Lewis L.R."/>
            <person name="Li B."/>
            <person name="Liu Y."/>
            <person name="Liu Y.-S."/>
            <person name="Lopez J."/>
            <person name="Lozado R.J."/>
            <person name="Lu J."/>
            <person name="Madu R.C."/>
            <person name="Maheshwari M."/>
            <person name="Maheshwari R."/>
            <person name="Malloy K."/>
            <person name="Martinez E."/>
            <person name="Mathew T."/>
            <person name="Mercado I.C."/>
            <person name="Mercado C."/>
            <person name="Meyer B."/>
            <person name="Montgomery K."/>
            <person name="Morgan M.B."/>
            <person name="Munidasa M."/>
            <person name="Nazareth L.V."/>
            <person name="Nelson J."/>
            <person name="Ng B.M."/>
            <person name="Nguyen N.B."/>
            <person name="Nguyen P.Q."/>
            <person name="Nguyen T."/>
            <person name="Obregon M."/>
            <person name="Okwuonu G.O."/>
            <person name="Onwere C.G."/>
            <person name="Orozco G."/>
            <person name="Parra A."/>
            <person name="Patel S."/>
            <person name="Patil S."/>
            <person name="Perez A."/>
            <person name="Perez Y."/>
            <person name="Pham C."/>
            <person name="Primus E.L."/>
            <person name="Pu L.-L."/>
            <person name="Puazo M."/>
            <person name="Qin X."/>
            <person name="Quiroz J.B."/>
            <person name="Reese J."/>
            <person name="Richards S."/>
            <person name="Rives C.M."/>
            <person name="Robberts R."/>
            <person name="Ruiz S.J."/>
            <person name="Ruiz M.J."/>
            <person name="Santibanez J."/>
            <person name="Schneider B.W."/>
            <person name="Sisson I."/>
            <person name="Smith M."/>
            <person name="Sodergren E."/>
            <person name="Song X.-Z."/>
            <person name="Song B.B."/>
            <person name="Summersgill H."/>
            <person name="Thelus R."/>
            <person name="Thornton R.D."/>
            <person name="Trejos Z.Y."/>
            <person name="Usmani K."/>
            <person name="Vattathil S."/>
            <person name="Villasana D."/>
            <person name="Walker D.L."/>
            <person name="Wang S."/>
            <person name="Wang K."/>
            <person name="White C.S."/>
            <person name="Williams A.C."/>
            <person name="Williamson J."/>
            <person name="Wilson K."/>
            <person name="Woghiren I.O."/>
            <person name="Woodworth J.R."/>
            <person name="Worley K.C."/>
            <person name="Wright R.A."/>
            <person name="Wu W."/>
            <person name="Young L."/>
            <person name="Zhang L."/>
            <person name="Zhang J."/>
            <person name="Zhu Y."/>
            <person name="Muzny D.M."/>
            <person name="Weinstock G."/>
            <person name="Gibbs R.A."/>
        </authorList>
    </citation>
    <scope>NUCLEOTIDE SEQUENCE [LARGE SCALE GENOMIC DNA]</scope>
    <source>
        <strain evidence="4">LSR1</strain>
    </source>
</reference>
<reference evidence="2" key="1">
    <citation type="submission" date="2009-06" db="EMBL/GenBank/DDBJ databases">
        <title>A full-length cDNA resource of the pea aphid, Acyrthosiphon pisum.</title>
        <authorList>
            <person name="Shigenobu S."/>
            <person name="Nakabachi A."/>
            <person name="Richards S."/>
        </authorList>
    </citation>
    <scope>NUCLEOTIDE SEQUENCE</scope>
    <source>
        <strain evidence="2">LSR1</strain>
        <tissue evidence="2">Whole body</tissue>
    </source>
</reference>
<organism evidence="2">
    <name type="scientific">Acyrthosiphon pisum</name>
    <name type="common">Pea aphid</name>
    <dbReference type="NCBI Taxonomy" id="7029"/>
    <lineage>
        <taxon>Eukaryota</taxon>
        <taxon>Metazoa</taxon>
        <taxon>Ecdysozoa</taxon>
        <taxon>Arthropoda</taxon>
        <taxon>Hexapoda</taxon>
        <taxon>Insecta</taxon>
        <taxon>Pterygota</taxon>
        <taxon>Neoptera</taxon>
        <taxon>Paraneoptera</taxon>
        <taxon>Hemiptera</taxon>
        <taxon>Sternorrhyncha</taxon>
        <taxon>Aphidomorpha</taxon>
        <taxon>Aphidoidea</taxon>
        <taxon>Aphididae</taxon>
        <taxon>Macrosiphini</taxon>
        <taxon>Acyrthosiphon</taxon>
    </lineage>
</organism>
<protein>
    <submittedName>
        <fullName evidence="2 3">Uncharacterized protein</fullName>
    </submittedName>
</protein>
<dbReference type="PhylomeDB" id="C4WSB8"/>